<dbReference type="PROSITE" id="PS50102">
    <property type="entry name" value="RRM"/>
    <property type="match status" value="1"/>
</dbReference>
<dbReference type="GO" id="GO:0016282">
    <property type="term" value="C:eukaryotic 43S preinitiation complex"/>
    <property type="evidence" value="ECO:0007669"/>
    <property type="project" value="UniProtKB-UniRule"/>
</dbReference>
<dbReference type="GO" id="GO:0003743">
    <property type="term" value="F:translation initiation factor activity"/>
    <property type="evidence" value="ECO:0007669"/>
    <property type="project" value="UniProtKB-UniRule"/>
</dbReference>
<dbReference type="GO" id="GO:0031369">
    <property type="term" value="F:translation initiation factor binding"/>
    <property type="evidence" value="ECO:0007669"/>
    <property type="project" value="InterPro"/>
</dbReference>
<dbReference type="GO" id="GO:0071541">
    <property type="term" value="C:eukaryotic translation initiation factor 3 complex, eIF3m"/>
    <property type="evidence" value="ECO:0007669"/>
    <property type="project" value="EnsemblFungi"/>
</dbReference>
<dbReference type="InterPro" id="IPR015943">
    <property type="entry name" value="WD40/YVTN_repeat-like_dom_sf"/>
</dbReference>
<dbReference type="PANTHER" id="PTHR14068">
    <property type="entry name" value="EUKARYOTIC TRANSLATION INITIATION FACTOR 3 EIF3 -RELATED"/>
    <property type="match status" value="1"/>
</dbReference>
<gene>
    <name evidence="8" type="primary">PRT1</name>
    <name evidence="11" type="ORF">MAM1_0227c08361</name>
</gene>
<evidence type="ECO:0000256" key="7">
    <source>
        <dbReference type="ARBA" id="ARBA00022917"/>
    </source>
</evidence>
<evidence type="ECO:0000256" key="6">
    <source>
        <dbReference type="ARBA" id="ARBA00022884"/>
    </source>
</evidence>
<dbReference type="InterPro" id="IPR035979">
    <property type="entry name" value="RBD_domain_sf"/>
</dbReference>
<comment type="subunit">
    <text evidence="8 9">Component of the eukaryotic translation initiation factor 3 (eIF-3) complex.</text>
</comment>
<dbReference type="Pfam" id="PF00076">
    <property type="entry name" value="RRM_1"/>
    <property type="match status" value="1"/>
</dbReference>
<evidence type="ECO:0000256" key="2">
    <source>
        <dbReference type="ARBA" id="ARBA00022490"/>
    </source>
</evidence>
<name>A0A0C9MN25_9FUNG</name>
<dbReference type="InterPro" id="IPR034363">
    <property type="entry name" value="eIF3B_RRM"/>
</dbReference>
<dbReference type="Gene3D" id="3.30.70.330">
    <property type="match status" value="1"/>
</dbReference>
<dbReference type="GO" id="GO:0001732">
    <property type="term" value="P:formation of cytoplasmic translation initiation complex"/>
    <property type="evidence" value="ECO:0007669"/>
    <property type="project" value="UniProtKB-UniRule"/>
</dbReference>
<dbReference type="InterPro" id="IPR011400">
    <property type="entry name" value="EIF3B"/>
</dbReference>
<dbReference type="Gene3D" id="2.130.10.10">
    <property type="entry name" value="YVTN repeat-like/Quinoprotein amine dehydrogenase"/>
    <property type="match status" value="2"/>
</dbReference>
<dbReference type="GO" id="GO:0033290">
    <property type="term" value="C:eukaryotic 48S preinitiation complex"/>
    <property type="evidence" value="ECO:0007669"/>
    <property type="project" value="UniProtKB-UniRule"/>
</dbReference>
<dbReference type="SUPFAM" id="SSF54928">
    <property type="entry name" value="RNA-binding domain, RBD"/>
    <property type="match status" value="1"/>
</dbReference>
<dbReference type="GO" id="GO:0010494">
    <property type="term" value="C:cytoplasmic stress granule"/>
    <property type="evidence" value="ECO:0007669"/>
    <property type="project" value="EnsemblFungi"/>
</dbReference>
<evidence type="ECO:0000256" key="5">
    <source>
        <dbReference type="ARBA" id="ARBA00022737"/>
    </source>
</evidence>
<reference evidence="11" key="1">
    <citation type="submission" date="2014-09" db="EMBL/GenBank/DDBJ databases">
        <title>Draft genome sequence of an oleaginous Mucoromycotina fungus Mucor ambiguus NBRC6742.</title>
        <authorList>
            <person name="Takeda I."/>
            <person name="Yamane N."/>
            <person name="Morita T."/>
            <person name="Tamano K."/>
            <person name="Machida M."/>
            <person name="Baker S."/>
            <person name="Koike H."/>
        </authorList>
    </citation>
    <scope>NUCLEOTIDE SEQUENCE</scope>
    <source>
        <strain evidence="11">NBRC 6742</strain>
    </source>
</reference>
<evidence type="ECO:0000256" key="3">
    <source>
        <dbReference type="ARBA" id="ARBA00022540"/>
    </source>
</evidence>
<keyword evidence="2 8" id="KW-0963">Cytoplasm</keyword>
<comment type="similarity">
    <text evidence="8 9">Belongs to the eIF-3 subunit B family.</text>
</comment>
<dbReference type="PANTHER" id="PTHR14068:SF0">
    <property type="entry name" value="EUKARYOTIC TRANSLATION INITIATION FACTOR 3 SUBUNIT B"/>
    <property type="match status" value="1"/>
</dbReference>
<keyword evidence="7 8" id="KW-0648">Protein biosynthesis</keyword>
<dbReference type="PIRSF" id="PIRSF036424">
    <property type="entry name" value="eIF3b"/>
    <property type="match status" value="1"/>
</dbReference>
<feature type="domain" description="RRM" evidence="10">
    <location>
        <begin position="35"/>
        <end position="124"/>
    </location>
</feature>
<evidence type="ECO:0000256" key="8">
    <source>
        <dbReference type="HAMAP-Rule" id="MF_03001"/>
    </source>
</evidence>
<evidence type="ECO:0000313" key="11">
    <source>
        <dbReference type="EMBL" id="GAN08844.1"/>
    </source>
</evidence>
<organism evidence="11">
    <name type="scientific">Mucor ambiguus</name>
    <dbReference type="NCBI Taxonomy" id="91626"/>
    <lineage>
        <taxon>Eukaryota</taxon>
        <taxon>Fungi</taxon>
        <taxon>Fungi incertae sedis</taxon>
        <taxon>Mucoromycota</taxon>
        <taxon>Mucoromycotina</taxon>
        <taxon>Mucoromycetes</taxon>
        <taxon>Mucorales</taxon>
        <taxon>Mucorineae</taxon>
        <taxon>Mucoraceae</taxon>
        <taxon>Mucor</taxon>
    </lineage>
</organism>
<evidence type="ECO:0000256" key="1">
    <source>
        <dbReference type="ARBA" id="ARBA00004496"/>
    </source>
</evidence>
<proteinExistence type="inferred from homology"/>
<keyword evidence="6 8" id="KW-0694">RNA-binding</keyword>
<comment type="function">
    <text evidence="8">RNA-binding component of the eukaryotic translation initiation factor 3 (eIF-3) complex, which is involved in protein synthesis of a specialized repertoire of mRNAs and, together with other initiation factors, stimulates binding of mRNA and methionyl-tRNAi to the 40S ribosome. The eIF-3 complex specifically targets and initiates translation of a subset of mRNAs involved in cell proliferation.</text>
</comment>
<dbReference type="Pfam" id="PF08662">
    <property type="entry name" value="eIF2A"/>
    <property type="match status" value="1"/>
</dbReference>
<accession>A0A0C9MN25</accession>
<dbReference type="GO" id="GO:0042802">
    <property type="term" value="F:identical protein binding"/>
    <property type="evidence" value="ECO:0007669"/>
    <property type="project" value="EnsemblFungi"/>
</dbReference>
<evidence type="ECO:0000313" key="12">
    <source>
        <dbReference type="Proteomes" id="UP000053815"/>
    </source>
</evidence>
<protein>
    <recommendedName>
        <fullName evidence="8">Eukaryotic translation initiation factor 3 subunit B</fullName>
        <shortName evidence="8">eIF3b</shortName>
    </recommendedName>
    <alternativeName>
        <fullName evidence="8">Eukaryotic translation initiation factor 3 90 kDa subunit homolog</fullName>
        <shortName evidence="8">eIF3 p90</shortName>
    </alternativeName>
    <alternativeName>
        <fullName evidence="8">Translation initiation factor eIF3, p90 subunit homolog</fullName>
    </alternativeName>
</protein>
<dbReference type="SUPFAM" id="SSF82171">
    <property type="entry name" value="DPP6 N-terminal domain-like"/>
    <property type="match status" value="1"/>
</dbReference>
<comment type="function">
    <text evidence="9">Component of the eukaryotic translation initiation factor 3 (eIF-3) complex, which is involved in protein synthesis and, together with other initiation factors, stimulates binding of mRNA and methionyl-tRNAi to the 40S ribosome.</text>
</comment>
<dbReference type="EMBL" id="DF836516">
    <property type="protein sequence ID" value="GAN08844.1"/>
    <property type="molecule type" value="Genomic_DNA"/>
</dbReference>
<evidence type="ECO:0000259" key="10">
    <source>
        <dbReference type="PROSITE" id="PS50102"/>
    </source>
</evidence>
<comment type="subcellular location">
    <subcellularLocation>
        <location evidence="1 8 9">Cytoplasm</location>
    </subcellularLocation>
</comment>
<keyword evidence="12" id="KW-1185">Reference proteome</keyword>
<keyword evidence="5" id="KW-0677">Repeat</keyword>
<evidence type="ECO:0000256" key="4">
    <source>
        <dbReference type="ARBA" id="ARBA00022574"/>
    </source>
</evidence>
<dbReference type="InterPro" id="IPR012677">
    <property type="entry name" value="Nucleotide-bd_a/b_plait_sf"/>
</dbReference>
<dbReference type="OrthoDB" id="10250414at2759"/>
<dbReference type="AlphaFoldDB" id="A0A0C9MN25"/>
<dbReference type="FunFam" id="3.30.70.330:FF:000235">
    <property type="entry name" value="Eukaryotic translation initiation factor 3 subunit B"/>
    <property type="match status" value="1"/>
</dbReference>
<dbReference type="Proteomes" id="UP000053815">
    <property type="component" value="Unassembled WGS sequence"/>
</dbReference>
<dbReference type="GO" id="GO:0003723">
    <property type="term" value="F:RNA binding"/>
    <property type="evidence" value="ECO:0007669"/>
    <property type="project" value="UniProtKB-UniRule"/>
</dbReference>
<sequence>MPSVDWKNLPEREEDINFDDIYEKHQVSTENDFDTIVVVDGAPIVDEAKEEKLMTVLTKLFTKGAGEIKENGIWMPMTPNEEGKKASSGYLFIDFKSPESAHAAVKNLDGHKLSKTVTLSVNKFTDVEKYSDMNEEYVEPQIEPYTAKEHLKSALMDPQARDQFVMYRGDDVSIFWNRKTESPEHVYSRTNWTETYVQWSPKGSYLSTFHTQGIALWGGPSWNKIVRFVHPGVKLIDFSPNERYLVTWSNEPISLDRLPESGHPFSEYDEGNQVVIWDIKTGSLLRSFPLAQAAGEEQKTVRWPMFKWSSSEKHFARVVPGQQLSVYEAPSMGLVGKKSIKAPGIVDFEWSPAKGNASDPKIYQKEEVLAYWTPEIGNQPARVSMMTIPSKEVIATKNLFNVSECKLYWQNQGHFLAVKVDRHTKTKKSTYANIEIFRVNQKNIPVETIELKDPMLAFAWEPYGERFATITTSDPAYGSTPAHGQAPATVKTDVKFFYLDNSKKANAGFKLMKSLDKKSANYLFWSPKGHNIVLATLRSSTVSDLEFYDLDFEPLASDKKDKSDPGSTVQLLSTQEHYGVSDVEWDPTGRYVVTGSSMWRQSADHGFCIWDFKGQLLFKQNIENFKQLLWRPRPESLLSSEQKKKIKKNLRQFSKQFDEDDLALGDATAAKLHAERRKAVEEWYAWRKATERKLDEERKVLGKEIQHTDEGKSEVVEEWVEEVIEESEEILD</sequence>
<dbReference type="HAMAP" id="MF_03001">
    <property type="entry name" value="eIF3b"/>
    <property type="match status" value="1"/>
</dbReference>
<keyword evidence="3 8" id="KW-0396">Initiation factor</keyword>
<evidence type="ECO:0000256" key="9">
    <source>
        <dbReference type="PIRNR" id="PIRNR036424"/>
    </source>
</evidence>
<dbReference type="FunFam" id="2.130.10.10:FF:000419">
    <property type="entry name" value="Eukaryotic translation initiation factor 3 subunit B"/>
    <property type="match status" value="1"/>
</dbReference>
<dbReference type="STRING" id="91626.A0A0C9MN25"/>
<dbReference type="InterPro" id="IPR013979">
    <property type="entry name" value="TIF_beta_prop-like"/>
</dbReference>
<keyword evidence="4" id="KW-0853">WD repeat</keyword>
<dbReference type="GO" id="GO:0071540">
    <property type="term" value="C:eukaryotic translation initiation factor 3 complex, eIF3e"/>
    <property type="evidence" value="ECO:0007669"/>
    <property type="project" value="EnsemblFungi"/>
</dbReference>
<dbReference type="InterPro" id="IPR000504">
    <property type="entry name" value="RRM_dom"/>
</dbReference>
<dbReference type="CDD" id="cd12278">
    <property type="entry name" value="RRM_eIF3B"/>
    <property type="match status" value="1"/>
</dbReference>
<dbReference type="GO" id="GO:0043614">
    <property type="term" value="C:multi-eIF complex"/>
    <property type="evidence" value="ECO:0007669"/>
    <property type="project" value="EnsemblFungi"/>
</dbReference>